<protein>
    <submittedName>
        <fullName evidence="3">DUF222 domain-containing protein</fullName>
    </submittedName>
</protein>
<proteinExistence type="inferred from homology"/>
<gene>
    <name evidence="3" type="ORF">DWB85_06350</name>
</gene>
<evidence type="ECO:0000256" key="1">
    <source>
        <dbReference type="ARBA" id="ARBA00023450"/>
    </source>
</evidence>
<dbReference type="RefSeq" id="WP_117953372.1">
    <property type="nucleotide sequence ID" value="NZ_QRAN01000005.1"/>
</dbReference>
<dbReference type="Pfam" id="PF02720">
    <property type="entry name" value="DUF222"/>
    <property type="match status" value="1"/>
</dbReference>
<accession>A0A3L7E2P3</accession>
<feature type="domain" description="HNH nuclease" evidence="2">
    <location>
        <begin position="319"/>
        <end position="370"/>
    </location>
</feature>
<evidence type="ECO:0000259" key="2">
    <source>
        <dbReference type="SMART" id="SM00507"/>
    </source>
</evidence>
<dbReference type="Pfam" id="PF01844">
    <property type="entry name" value="HNH"/>
    <property type="match status" value="1"/>
</dbReference>
<reference evidence="3 4" key="1">
    <citation type="submission" date="2018-07" db="EMBL/GenBank/DDBJ databases">
        <title>Halioglobus sp. genome submission.</title>
        <authorList>
            <person name="Ye M.-Q."/>
            <person name="Du Z.-J."/>
        </authorList>
    </citation>
    <scope>NUCLEOTIDE SEQUENCE [LARGE SCALE GENOMIC DNA]</scope>
    <source>
        <strain evidence="3 4">U0301</strain>
    </source>
</reference>
<comment type="similarity">
    <text evidence="1">Belongs to the Rv1128c/1148c/1588c/1702c/1945/3466 family.</text>
</comment>
<dbReference type="InterPro" id="IPR003870">
    <property type="entry name" value="DUF222"/>
</dbReference>
<dbReference type="GO" id="GO:0004519">
    <property type="term" value="F:endonuclease activity"/>
    <property type="evidence" value="ECO:0007669"/>
    <property type="project" value="InterPro"/>
</dbReference>
<dbReference type="InterPro" id="IPR003615">
    <property type="entry name" value="HNH_nuc"/>
</dbReference>
<comment type="caution">
    <text evidence="3">The sequence shown here is derived from an EMBL/GenBank/DDBJ whole genome shotgun (WGS) entry which is preliminary data.</text>
</comment>
<dbReference type="Gene3D" id="1.10.30.50">
    <property type="match status" value="1"/>
</dbReference>
<dbReference type="SMART" id="SM00507">
    <property type="entry name" value="HNHc"/>
    <property type="match status" value="1"/>
</dbReference>
<evidence type="ECO:0000313" key="3">
    <source>
        <dbReference type="EMBL" id="RLQ22601.1"/>
    </source>
</evidence>
<dbReference type="GO" id="GO:0003676">
    <property type="term" value="F:nucleic acid binding"/>
    <property type="evidence" value="ECO:0007669"/>
    <property type="project" value="InterPro"/>
</dbReference>
<dbReference type="Proteomes" id="UP000265509">
    <property type="component" value="Unassembled WGS sequence"/>
</dbReference>
<keyword evidence="4" id="KW-1185">Reference proteome</keyword>
<dbReference type="InterPro" id="IPR002711">
    <property type="entry name" value="HNH"/>
</dbReference>
<dbReference type="EMBL" id="QRAN01000005">
    <property type="protein sequence ID" value="RLQ22601.1"/>
    <property type="molecule type" value="Genomic_DNA"/>
</dbReference>
<evidence type="ECO:0000313" key="4">
    <source>
        <dbReference type="Proteomes" id="UP000265509"/>
    </source>
</evidence>
<organism evidence="3 4">
    <name type="scientific">Seongchinamella sediminis</name>
    <dbReference type="NCBI Taxonomy" id="2283635"/>
    <lineage>
        <taxon>Bacteria</taxon>
        <taxon>Pseudomonadati</taxon>
        <taxon>Pseudomonadota</taxon>
        <taxon>Gammaproteobacteria</taxon>
        <taxon>Cellvibrionales</taxon>
        <taxon>Halieaceae</taxon>
        <taxon>Seongchinamella</taxon>
    </lineage>
</organism>
<dbReference type="OrthoDB" id="5800863at2"/>
<dbReference type="CDD" id="cd00085">
    <property type="entry name" value="HNHc"/>
    <property type="match status" value="1"/>
</dbReference>
<name>A0A3L7E2P3_9GAMM</name>
<dbReference type="GO" id="GO:0008270">
    <property type="term" value="F:zinc ion binding"/>
    <property type="evidence" value="ECO:0007669"/>
    <property type="project" value="InterPro"/>
</dbReference>
<dbReference type="AlphaFoldDB" id="A0A3L7E2P3"/>
<sequence>MDHLTASATPSEVRNLATLEDEITELAAHLNAATYRLLTLIREFDERHGWSGAGMKSCAHWLNWKCGIALGAAREKVRVAHALDSLPQISSALRGGKVSFSKVRAMTRVATPQNEDYLLMIANHGTASHVERLVRNYRRVKRSEALKRDQQHDALRELNWYIDSDGSYVLKARMSPEQGARFAQALDAATGAIQEEQRNVPEDVSAETSNRSETPIAARRADALERIADSYLSKEENIITGGDRCTLHLHTDINTLRIDGDGAEAELEAGTSMSANVCAETSRRLACDCGVVHWLEDGGDHIHASALDIGRRTRSIPPAIRRALQRRDGGCRFPGCTAQHHVDAHHIRHWADGGETRLDNMLLLCRRHHRLVHEGGYGLVLDAAGEPVFKTPNGRQIASGPDTRFRGNVFALTTANGRARVEIGPRTGVPYWCGERMDDGMAVDGLVRRE</sequence>